<organism evidence="2 3">
    <name type="scientific">Citroniella saccharovorans</name>
    <dbReference type="NCBI Taxonomy" id="2053367"/>
    <lineage>
        <taxon>Bacteria</taxon>
        <taxon>Bacillati</taxon>
        <taxon>Bacillota</taxon>
        <taxon>Tissierellia</taxon>
        <taxon>Tissierellales</taxon>
        <taxon>Peptoniphilaceae</taxon>
        <taxon>Citroniella</taxon>
    </lineage>
</organism>
<reference evidence="2 3" key="1">
    <citation type="submission" date="2024-01" db="EMBL/GenBank/DDBJ databases">
        <title>Complete genome sequence of Citroniella saccharovorans strain M6.X9, isolated from human fecal sample.</title>
        <authorList>
            <person name="Cheng G."/>
            <person name="Westerholm M."/>
            <person name="Schnurer A."/>
        </authorList>
    </citation>
    <scope>NUCLEOTIDE SEQUENCE [LARGE SCALE GENOMIC DNA]</scope>
    <source>
        <strain evidence="2 3">DSM 29873</strain>
    </source>
</reference>
<sequence length="179" mass="20448">MSATGTTVTIDGMKFTFSSDENNDKTIRIAEYVDSKISEIRKGNNKLNPVNLYTLVLMNVTGELFEKESKYNTLVEESKEPIQRFQTISKEVDKITKEKTELENSLSKLKSDLIESLNKIGEMNAKISSLEEENKKKNISLESKSQQITELNISLKNLQNENVEIQKELEENLKRIKGL</sequence>
<dbReference type="EMBL" id="JAYKOT010000003">
    <property type="protein sequence ID" value="MEB3429725.1"/>
    <property type="molecule type" value="Genomic_DNA"/>
</dbReference>
<dbReference type="SUPFAM" id="SSF90257">
    <property type="entry name" value="Myosin rod fragments"/>
    <property type="match status" value="1"/>
</dbReference>
<dbReference type="InterPro" id="IPR036192">
    <property type="entry name" value="Cell_div_ZapA-like_sf"/>
</dbReference>
<accession>A0AAW9MZC8</accession>
<comment type="caution">
    <text evidence="2">The sequence shown here is derived from an EMBL/GenBank/DDBJ whole genome shotgun (WGS) entry which is preliminary data.</text>
</comment>
<dbReference type="InterPro" id="IPR053712">
    <property type="entry name" value="Bac_CellDiv_Activator"/>
</dbReference>
<dbReference type="InterPro" id="IPR007838">
    <property type="entry name" value="Cell_div_ZapA-like"/>
</dbReference>
<feature type="coiled-coil region" evidence="1">
    <location>
        <begin position="85"/>
        <end position="175"/>
    </location>
</feature>
<dbReference type="Gene3D" id="6.10.250.790">
    <property type="match status" value="1"/>
</dbReference>
<proteinExistence type="predicted"/>
<name>A0AAW9MZC8_9FIRM</name>
<evidence type="ECO:0000313" key="3">
    <source>
        <dbReference type="Proteomes" id="UP001357733"/>
    </source>
</evidence>
<dbReference type="AlphaFoldDB" id="A0AAW9MZC8"/>
<keyword evidence="2" id="KW-0131">Cell cycle</keyword>
<dbReference type="Proteomes" id="UP001357733">
    <property type="component" value="Unassembled WGS sequence"/>
</dbReference>
<evidence type="ECO:0000256" key="1">
    <source>
        <dbReference type="SAM" id="Coils"/>
    </source>
</evidence>
<dbReference type="Pfam" id="PF05164">
    <property type="entry name" value="ZapA"/>
    <property type="match status" value="1"/>
</dbReference>
<dbReference type="GO" id="GO:0051301">
    <property type="term" value="P:cell division"/>
    <property type="evidence" value="ECO:0007669"/>
    <property type="project" value="UniProtKB-KW"/>
</dbReference>
<dbReference type="SUPFAM" id="SSF102829">
    <property type="entry name" value="Cell division protein ZapA-like"/>
    <property type="match status" value="1"/>
</dbReference>
<protein>
    <submittedName>
        <fullName evidence="2">Cell division protein ZapA</fullName>
    </submittedName>
</protein>
<evidence type="ECO:0000313" key="2">
    <source>
        <dbReference type="EMBL" id="MEB3429725.1"/>
    </source>
</evidence>
<keyword evidence="3" id="KW-1185">Reference proteome</keyword>
<keyword evidence="1" id="KW-0175">Coiled coil</keyword>
<dbReference type="RefSeq" id="WP_324619896.1">
    <property type="nucleotide sequence ID" value="NZ_JAYKOT010000003.1"/>
</dbReference>
<keyword evidence="2" id="KW-0132">Cell division</keyword>
<gene>
    <name evidence="2" type="primary">zapA</name>
    <name evidence="2" type="ORF">VLK81_06835</name>
</gene>